<sequence>MIGHIGNLEQVLMSIIGQTNVLHLYTRKLVNKFLPKAEWYHNKE</sequence>
<organism evidence="1">
    <name type="scientific">Siphoviridae sp. ct6bW13</name>
    <dbReference type="NCBI Taxonomy" id="2826297"/>
    <lineage>
        <taxon>Viruses</taxon>
        <taxon>Duplodnaviria</taxon>
        <taxon>Heunggongvirae</taxon>
        <taxon>Uroviricota</taxon>
        <taxon>Caudoviricetes</taxon>
    </lineage>
</organism>
<protein>
    <submittedName>
        <fullName evidence="1">Uncharacterized protein</fullName>
    </submittedName>
</protein>
<proteinExistence type="predicted"/>
<name>A0A8S5LSU8_9CAUD</name>
<accession>A0A8S5LSU8</accession>
<reference evidence="1" key="1">
    <citation type="journal article" date="2021" name="Proc. Natl. Acad. Sci. U.S.A.">
        <title>A Catalog of Tens of Thousands of Viruses from Human Metagenomes Reveals Hidden Associations with Chronic Diseases.</title>
        <authorList>
            <person name="Tisza M.J."/>
            <person name="Buck C.B."/>
        </authorList>
    </citation>
    <scope>NUCLEOTIDE SEQUENCE</scope>
    <source>
        <strain evidence="1">Ct6bW13</strain>
    </source>
</reference>
<dbReference type="EMBL" id="BK014729">
    <property type="protein sequence ID" value="DAD73084.1"/>
    <property type="molecule type" value="Genomic_DNA"/>
</dbReference>
<evidence type="ECO:0000313" key="1">
    <source>
        <dbReference type="EMBL" id="DAD73084.1"/>
    </source>
</evidence>